<organism evidence="1 2">
    <name type="scientific">Rothia aeria F0184</name>
    <dbReference type="NCBI Taxonomy" id="888019"/>
    <lineage>
        <taxon>Bacteria</taxon>
        <taxon>Bacillati</taxon>
        <taxon>Actinomycetota</taxon>
        <taxon>Actinomycetes</taxon>
        <taxon>Micrococcales</taxon>
        <taxon>Micrococcaceae</taxon>
        <taxon>Rothia</taxon>
    </lineage>
</organism>
<name>U7V6P3_9MICC</name>
<dbReference type="HOGENOM" id="CLU_2331924_0_0_11"/>
<accession>U7V6P3</accession>
<dbReference type="AlphaFoldDB" id="U7V6P3"/>
<proteinExistence type="predicted"/>
<evidence type="ECO:0000313" key="1">
    <source>
        <dbReference type="EMBL" id="ERT67210.1"/>
    </source>
</evidence>
<sequence length="98" mass="10571">MSVSWAEEVQAPNAVAPVAAIPVSTARRVTAEVRFNAEVIGSSFLFAVDGRFFIHHIDRRGTSKDPTAFTVVQVTSVIACESSVTLMSCSTVREAQEK</sequence>
<evidence type="ECO:0000313" key="2">
    <source>
        <dbReference type="Proteomes" id="UP000017174"/>
    </source>
</evidence>
<dbReference type="Proteomes" id="UP000017174">
    <property type="component" value="Unassembled WGS sequence"/>
</dbReference>
<protein>
    <submittedName>
        <fullName evidence="1">Uncharacterized protein</fullName>
    </submittedName>
</protein>
<gene>
    <name evidence="1" type="ORF">HMPREF0742_00454</name>
</gene>
<comment type="caution">
    <text evidence="1">The sequence shown here is derived from an EMBL/GenBank/DDBJ whole genome shotgun (WGS) entry which is preliminary data.</text>
</comment>
<reference evidence="1 2" key="1">
    <citation type="submission" date="2013-08" db="EMBL/GenBank/DDBJ databases">
        <authorList>
            <person name="Weinstock G."/>
            <person name="Sodergren E."/>
            <person name="Wylie T."/>
            <person name="Fulton L."/>
            <person name="Fulton R."/>
            <person name="Fronick C."/>
            <person name="O'Laughlin M."/>
            <person name="Godfrey J."/>
            <person name="Miner T."/>
            <person name="Herter B."/>
            <person name="Appelbaum E."/>
            <person name="Cordes M."/>
            <person name="Lek S."/>
            <person name="Wollam A."/>
            <person name="Pepin K.H."/>
            <person name="Palsikar V.B."/>
            <person name="Mitreva M."/>
            <person name="Wilson R.K."/>
        </authorList>
    </citation>
    <scope>NUCLEOTIDE SEQUENCE [LARGE SCALE GENOMIC DNA]</scope>
    <source>
        <strain evidence="1 2">F0184</strain>
    </source>
</reference>
<dbReference type="EMBL" id="AXZG01000014">
    <property type="protein sequence ID" value="ERT67210.1"/>
    <property type="molecule type" value="Genomic_DNA"/>
</dbReference>